<dbReference type="InterPro" id="IPR034294">
    <property type="entry name" value="Aquaporin_transptr"/>
</dbReference>
<evidence type="ECO:0000256" key="4">
    <source>
        <dbReference type="ARBA" id="ARBA00022475"/>
    </source>
</evidence>
<evidence type="ECO:0000256" key="9">
    <source>
        <dbReference type="SAM" id="Phobius"/>
    </source>
</evidence>
<dbReference type="PANTHER" id="PTHR19139:SF199">
    <property type="entry name" value="MIP17260P"/>
    <property type="match status" value="1"/>
</dbReference>
<feature type="transmembrane region" description="Helical" evidence="9">
    <location>
        <begin position="193"/>
        <end position="216"/>
    </location>
</feature>
<feature type="transmembrane region" description="Helical" evidence="9">
    <location>
        <begin position="142"/>
        <end position="173"/>
    </location>
</feature>
<keyword evidence="12" id="KW-1185">Reference proteome</keyword>
<dbReference type="Pfam" id="PF00230">
    <property type="entry name" value="MIP"/>
    <property type="match status" value="1"/>
</dbReference>
<evidence type="ECO:0000313" key="12">
    <source>
        <dbReference type="Proteomes" id="UP000056109"/>
    </source>
</evidence>
<evidence type="ECO:0000313" key="11">
    <source>
        <dbReference type="EMBL" id="OUL66659.1"/>
    </source>
</evidence>
<protein>
    <submittedName>
        <fullName evidence="10">Major intrinsic protein</fullName>
    </submittedName>
    <submittedName>
        <fullName evidence="11">Porin</fullName>
    </submittedName>
</protein>
<evidence type="ECO:0000256" key="7">
    <source>
        <dbReference type="ARBA" id="ARBA00023136"/>
    </source>
</evidence>
<name>A0A0U5ERJ0_9PROT</name>
<dbReference type="GO" id="GO:0015250">
    <property type="term" value="F:water channel activity"/>
    <property type="evidence" value="ECO:0007669"/>
    <property type="project" value="TreeGrafter"/>
</dbReference>
<evidence type="ECO:0000256" key="6">
    <source>
        <dbReference type="ARBA" id="ARBA00022989"/>
    </source>
</evidence>
<dbReference type="InterPro" id="IPR022357">
    <property type="entry name" value="MIP_CS"/>
</dbReference>
<dbReference type="EMBL" id="LN606600">
    <property type="protein sequence ID" value="CEF40185.1"/>
    <property type="molecule type" value="Genomic_DNA"/>
</dbReference>
<keyword evidence="7 9" id="KW-0472">Membrane</keyword>
<dbReference type="InterPro" id="IPR000425">
    <property type="entry name" value="MIP"/>
</dbReference>
<proteinExistence type="inferred from homology"/>
<dbReference type="AlphaFoldDB" id="A0A0U5ERJ0"/>
<accession>A0A0U5ERJ0</accession>
<dbReference type="Gene3D" id="1.20.1080.10">
    <property type="entry name" value="Glycerol uptake facilitator protein"/>
    <property type="match status" value="1"/>
</dbReference>
<feature type="transmembrane region" description="Helical" evidence="9">
    <location>
        <begin position="60"/>
        <end position="86"/>
    </location>
</feature>
<evidence type="ECO:0000256" key="5">
    <source>
        <dbReference type="ARBA" id="ARBA00022692"/>
    </source>
</evidence>
<dbReference type="Proteomes" id="UP000056109">
    <property type="component" value="Chromosome I"/>
</dbReference>
<dbReference type="PANTHER" id="PTHR19139">
    <property type="entry name" value="AQUAPORIN TRANSPORTER"/>
    <property type="match status" value="1"/>
</dbReference>
<keyword evidence="6 9" id="KW-1133">Transmembrane helix</keyword>
<dbReference type="InterPro" id="IPR023271">
    <property type="entry name" value="Aquaporin-like"/>
</dbReference>
<reference evidence="10" key="2">
    <citation type="submission" date="2014-09" db="EMBL/GenBank/DDBJ databases">
        <authorList>
            <person name="Magalhaes I.L.F."/>
            <person name="Oliveira U."/>
            <person name="Santos F.R."/>
            <person name="Vidigal T.H.D.A."/>
            <person name="Brescovit A.D."/>
            <person name="Santos A.J."/>
        </authorList>
    </citation>
    <scope>NUCLEOTIDE SEQUENCE</scope>
    <source>
        <strain evidence="10">108B</strain>
    </source>
</reference>
<dbReference type="PROSITE" id="PS00221">
    <property type="entry name" value="MIP"/>
    <property type="match status" value="1"/>
</dbReference>
<reference evidence="11 13" key="1">
    <citation type="submission" date="2014-06" db="EMBL/GenBank/DDBJ databases">
        <authorList>
            <person name="Ju J."/>
            <person name="Zhang J."/>
        </authorList>
    </citation>
    <scope>NUCLEOTIDE SEQUENCE [LARGE SCALE GENOMIC DNA]</scope>
    <source>
        <strain evidence="11">DmL_050</strain>
    </source>
</reference>
<keyword evidence="3 8" id="KW-0813">Transport</keyword>
<sequence length="353" mass="39194">MSQDDKKRDWSHHLPHLHLPHFHLPHIRLPHIHWPHFHIHFHDRPLAGEPHPERPFHWRLYLCEMVATAVLMVFGLAGVILLSAPHSWIGDHLSLHPAIQAALCGLCFGLAGTVAAMTPFGKVSGAHLNPSVTLAFMLSKKIVWIDALGYIISQIIGAVLGTALVYGAGYFLSSWKVHALAVHYGATVPYTGISVWFALGSEILVTGLLIATLYWLAAHPRFKWVTPWIGGIFFFVMNPLTAWISGNSANFARSFGPDLFAGNWNGLWVYLLGPFIGSSLAVIAIQADILGKIHLMEARLVNFGHHGRVPHMDDPHFVHAAPEHYEEYKAHLQTITKLQEQGVAGEARKEMGN</sequence>
<comment type="similarity">
    <text evidence="2 8">Belongs to the MIP/aquaporin (TC 1.A.8) family.</text>
</comment>
<reference evidence="12" key="3">
    <citation type="submission" date="2014-09" db="EMBL/GenBank/DDBJ databases">
        <authorList>
            <person name="Illeghems K.G."/>
        </authorList>
    </citation>
    <scope>NUCLEOTIDE SEQUENCE [LARGE SCALE GENOMIC DNA]</scope>
    <source>
        <strain evidence="12">108B</strain>
    </source>
</reference>
<feature type="transmembrane region" description="Helical" evidence="9">
    <location>
        <begin position="228"/>
        <end position="246"/>
    </location>
</feature>
<evidence type="ECO:0000256" key="8">
    <source>
        <dbReference type="RuleBase" id="RU000477"/>
    </source>
</evidence>
<evidence type="ECO:0000313" key="13">
    <source>
        <dbReference type="Proteomes" id="UP000195072"/>
    </source>
</evidence>
<dbReference type="SUPFAM" id="SSF81338">
    <property type="entry name" value="Aquaporin-like"/>
    <property type="match status" value="1"/>
</dbReference>
<dbReference type="EMBL" id="JOOZ01000028">
    <property type="protein sequence ID" value="OUL66659.1"/>
    <property type="molecule type" value="Genomic_DNA"/>
</dbReference>
<keyword evidence="4" id="KW-1003">Cell membrane</keyword>
<comment type="subcellular location">
    <subcellularLocation>
        <location evidence="1">Cell membrane</location>
        <topology evidence="1">Multi-pass membrane protein</topology>
    </subcellularLocation>
</comment>
<feature type="transmembrane region" description="Helical" evidence="9">
    <location>
        <begin position="98"/>
        <end position="121"/>
    </location>
</feature>
<dbReference type="Proteomes" id="UP000195072">
    <property type="component" value="Unassembled WGS sequence"/>
</dbReference>
<evidence type="ECO:0000256" key="3">
    <source>
        <dbReference type="ARBA" id="ARBA00022448"/>
    </source>
</evidence>
<evidence type="ECO:0000256" key="2">
    <source>
        <dbReference type="ARBA" id="ARBA00006175"/>
    </source>
</evidence>
<gene>
    <name evidence="10" type="ORF">ASN_781</name>
    <name evidence="11" type="ORF">HK16_08725</name>
</gene>
<dbReference type="KEGG" id="asz:ASN_781"/>
<dbReference type="PRINTS" id="PR00783">
    <property type="entry name" value="MINTRINSICP"/>
</dbReference>
<keyword evidence="5 8" id="KW-0812">Transmembrane</keyword>
<feature type="transmembrane region" description="Helical" evidence="9">
    <location>
        <begin position="266"/>
        <end position="290"/>
    </location>
</feature>
<dbReference type="PATRIC" id="fig|446692.3.peg.752"/>
<evidence type="ECO:0000256" key="1">
    <source>
        <dbReference type="ARBA" id="ARBA00004651"/>
    </source>
</evidence>
<evidence type="ECO:0000313" key="10">
    <source>
        <dbReference type="EMBL" id="CEF40185.1"/>
    </source>
</evidence>
<dbReference type="GO" id="GO:0005886">
    <property type="term" value="C:plasma membrane"/>
    <property type="evidence" value="ECO:0007669"/>
    <property type="project" value="UniProtKB-SubCell"/>
</dbReference>
<organism evidence="10 12">
    <name type="scientific">Acetobacter senegalensis</name>
    <dbReference type="NCBI Taxonomy" id="446692"/>
    <lineage>
        <taxon>Bacteria</taxon>
        <taxon>Pseudomonadati</taxon>
        <taxon>Pseudomonadota</taxon>
        <taxon>Alphaproteobacteria</taxon>
        <taxon>Acetobacterales</taxon>
        <taxon>Acetobacteraceae</taxon>
        <taxon>Acetobacter</taxon>
    </lineage>
</organism>